<feature type="region of interest" description="Disordered" evidence="1">
    <location>
        <begin position="1"/>
        <end position="32"/>
    </location>
</feature>
<dbReference type="Proteomes" id="UP001168877">
    <property type="component" value="Unassembled WGS sequence"/>
</dbReference>
<dbReference type="AlphaFoldDB" id="A0AA39T765"/>
<comment type="caution">
    <text evidence="2">The sequence shown here is derived from an EMBL/GenBank/DDBJ whole genome shotgun (WGS) entry which is preliminary data.</text>
</comment>
<gene>
    <name evidence="2" type="ORF">LWI29_028674</name>
</gene>
<protein>
    <submittedName>
        <fullName evidence="2">Uncharacterized protein</fullName>
    </submittedName>
</protein>
<evidence type="ECO:0000313" key="3">
    <source>
        <dbReference type="Proteomes" id="UP001168877"/>
    </source>
</evidence>
<sequence length="190" mass="20134">MGEFGVRSSENPSEVPGGNGSQWRLQAESDGFGDLARSSKAINISHPMEELTVCSMGVHSEETTATTDSLSGKTNGGKANSGKQKALVEFLNDSQCRLEASEPMNFVDTISGSLHGSVKVNDVVSKEKVVHNVSVAKASISATTDSEPIKSKGKCIFLEVESLSKNSAAKCVVEKKKELAECREVAGGRR</sequence>
<reference evidence="2" key="1">
    <citation type="journal article" date="2022" name="Plant J.">
        <title>Strategies of tolerance reflected in two North American maple genomes.</title>
        <authorList>
            <person name="McEvoy S.L."/>
            <person name="Sezen U.U."/>
            <person name="Trouern-Trend A."/>
            <person name="McMahon S.M."/>
            <person name="Schaberg P.G."/>
            <person name="Yang J."/>
            <person name="Wegrzyn J.L."/>
            <person name="Swenson N.G."/>
        </authorList>
    </citation>
    <scope>NUCLEOTIDE SEQUENCE</scope>
    <source>
        <strain evidence="2">NS2018</strain>
    </source>
</reference>
<reference evidence="2" key="2">
    <citation type="submission" date="2023-06" db="EMBL/GenBank/DDBJ databases">
        <authorList>
            <person name="Swenson N.G."/>
            <person name="Wegrzyn J.L."/>
            <person name="Mcevoy S.L."/>
        </authorList>
    </citation>
    <scope>NUCLEOTIDE SEQUENCE</scope>
    <source>
        <strain evidence="2">NS2018</strain>
        <tissue evidence="2">Leaf</tissue>
    </source>
</reference>
<evidence type="ECO:0000313" key="2">
    <source>
        <dbReference type="EMBL" id="KAK0601908.1"/>
    </source>
</evidence>
<evidence type="ECO:0000256" key="1">
    <source>
        <dbReference type="SAM" id="MobiDB-lite"/>
    </source>
</evidence>
<dbReference type="EMBL" id="JAUESC010000003">
    <property type="protein sequence ID" value="KAK0601908.1"/>
    <property type="molecule type" value="Genomic_DNA"/>
</dbReference>
<keyword evidence="3" id="KW-1185">Reference proteome</keyword>
<organism evidence="2 3">
    <name type="scientific">Acer saccharum</name>
    <name type="common">Sugar maple</name>
    <dbReference type="NCBI Taxonomy" id="4024"/>
    <lineage>
        <taxon>Eukaryota</taxon>
        <taxon>Viridiplantae</taxon>
        <taxon>Streptophyta</taxon>
        <taxon>Embryophyta</taxon>
        <taxon>Tracheophyta</taxon>
        <taxon>Spermatophyta</taxon>
        <taxon>Magnoliopsida</taxon>
        <taxon>eudicotyledons</taxon>
        <taxon>Gunneridae</taxon>
        <taxon>Pentapetalae</taxon>
        <taxon>rosids</taxon>
        <taxon>malvids</taxon>
        <taxon>Sapindales</taxon>
        <taxon>Sapindaceae</taxon>
        <taxon>Hippocastanoideae</taxon>
        <taxon>Acereae</taxon>
        <taxon>Acer</taxon>
    </lineage>
</organism>
<name>A0AA39T765_ACESA</name>
<proteinExistence type="predicted"/>
<feature type="compositionally biased region" description="Polar residues" evidence="1">
    <location>
        <begin position="63"/>
        <end position="83"/>
    </location>
</feature>
<accession>A0AA39T765</accession>
<feature type="region of interest" description="Disordered" evidence="1">
    <location>
        <begin position="59"/>
        <end position="83"/>
    </location>
</feature>